<organism evidence="1 2">
    <name type="scientific">Chroococcidiopsis thermalis (strain PCC 7203)</name>
    <dbReference type="NCBI Taxonomy" id="251229"/>
    <lineage>
        <taxon>Bacteria</taxon>
        <taxon>Bacillati</taxon>
        <taxon>Cyanobacteriota</taxon>
        <taxon>Cyanophyceae</taxon>
        <taxon>Chroococcidiopsidales</taxon>
        <taxon>Chroococcidiopsidaceae</taxon>
        <taxon>Chroococcidiopsis</taxon>
    </lineage>
</organism>
<keyword evidence="2" id="KW-1185">Reference proteome</keyword>
<gene>
    <name evidence="1" type="ORF">Chro_5486</name>
</gene>
<reference evidence="1 2" key="1">
    <citation type="submission" date="2012-06" db="EMBL/GenBank/DDBJ databases">
        <title>Finished chromosome of genome of Chroococcidiopsis thermalis PCC 7203.</title>
        <authorList>
            <consortium name="US DOE Joint Genome Institute"/>
            <person name="Gugger M."/>
            <person name="Coursin T."/>
            <person name="Rippka R."/>
            <person name="Tandeau De Marsac N."/>
            <person name="Huntemann M."/>
            <person name="Wei C.-L."/>
            <person name="Han J."/>
            <person name="Detter J.C."/>
            <person name="Han C."/>
            <person name="Tapia R."/>
            <person name="Davenport K."/>
            <person name="Daligault H."/>
            <person name="Erkkila T."/>
            <person name="Gu W."/>
            <person name="Munk A.C.C."/>
            <person name="Teshima H."/>
            <person name="Xu Y."/>
            <person name="Chain P."/>
            <person name="Chen A."/>
            <person name="Krypides N."/>
            <person name="Mavromatis K."/>
            <person name="Markowitz V."/>
            <person name="Szeto E."/>
            <person name="Ivanova N."/>
            <person name="Mikhailova N."/>
            <person name="Ovchinnikova G."/>
            <person name="Pagani I."/>
            <person name="Pati A."/>
            <person name="Goodwin L."/>
            <person name="Peters L."/>
            <person name="Pitluck S."/>
            <person name="Woyke T."/>
            <person name="Kerfeld C."/>
        </authorList>
    </citation>
    <scope>NUCLEOTIDE SEQUENCE [LARGE SCALE GENOMIC DNA]</scope>
    <source>
        <strain evidence="1 2">PCC 7203</strain>
    </source>
</reference>
<dbReference type="KEGG" id="cthe:Chro_5486"/>
<name>K9U8U6_CHRTP</name>
<dbReference type="AlphaFoldDB" id="K9U8U6"/>
<evidence type="ECO:0000313" key="1">
    <source>
        <dbReference type="EMBL" id="AFY90846.1"/>
    </source>
</evidence>
<protein>
    <submittedName>
        <fullName evidence="1">Uncharacterized protein</fullName>
    </submittedName>
</protein>
<evidence type="ECO:0000313" key="2">
    <source>
        <dbReference type="Proteomes" id="UP000010384"/>
    </source>
</evidence>
<dbReference type="RefSeq" id="WP_015157383.1">
    <property type="nucleotide sequence ID" value="NC_019695.1"/>
</dbReference>
<dbReference type="HOGENOM" id="CLU_2877651_0_0_3"/>
<proteinExistence type="predicted"/>
<dbReference type="Proteomes" id="UP000010384">
    <property type="component" value="Chromosome"/>
</dbReference>
<dbReference type="STRING" id="251229.Chro_5486"/>
<accession>K9U8U6</accession>
<dbReference type="InParanoid" id="K9U8U6"/>
<dbReference type="EMBL" id="CP003597">
    <property type="protein sequence ID" value="AFY90846.1"/>
    <property type="molecule type" value="Genomic_DNA"/>
</dbReference>
<sequence>MLLYDKSYIRGINYDADNDLPRQRALTQRRKARTQNVEETGRWNCVNDKVLTIKESRSPAHQI</sequence>